<comment type="caution">
    <text evidence="6">The sequence shown here is derived from an EMBL/GenBank/DDBJ whole genome shotgun (WGS) entry which is preliminary data.</text>
</comment>
<feature type="transmembrane region" description="Helical" evidence="4">
    <location>
        <begin position="264"/>
        <end position="283"/>
    </location>
</feature>
<evidence type="ECO:0000256" key="3">
    <source>
        <dbReference type="ARBA" id="ARBA00023136"/>
    </source>
</evidence>
<sequence>MSYLSFILANPRFLGFGLFLTFSSSFGQTFFISLFGNELRNDFGLSHGEFGGVYSLATLSSGVFLIWAGRAIDRLDLRLFTGLVVLGLAGASFILANATSLLLLGLAIFGLRLFGQGLLGHIAMVCMARYFEKARGKAVSLATLGYPLGEAALPFMAVAVLGAYGWRVSWEFFTAAIVILIFPIAMLLLRSAPHRNVTEPDNPGSSSKRAARKSSGREASLGEVLRDSRFYLILPAILAPSFITTGMFFHQRHLADVKGWSLELLASAFVIFAISQSLTGLSAGQAIDRFGARRLLPVFLLPMGTAMLLLSFSDASLSAQLYMLATGATAGAGAALFGALWAELYGVRHLGAIRSFVTSLMVFSTALSPPFMGLLFDAGIAFESLTLGYFIYCVLVSGFLSLILRRKAWSGV</sequence>
<feature type="transmembrane region" description="Helical" evidence="4">
    <location>
        <begin position="356"/>
        <end position="375"/>
    </location>
</feature>
<feature type="transmembrane region" description="Helical" evidence="4">
    <location>
        <begin position="295"/>
        <end position="313"/>
    </location>
</feature>
<dbReference type="Gene3D" id="1.20.1250.20">
    <property type="entry name" value="MFS general substrate transporter like domains"/>
    <property type="match status" value="2"/>
</dbReference>
<evidence type="ECO:0000256" key="2">
    <source>
        <dbReference type="ARBA" id="ARBA00022989"/>
    </source>
</evidence>
<feature type="transmembrane region" description="Helical" evidence="4">
    <location>
        <begin position="80"/>
        <end position="107"/>
    </location>
</feature>
<dbReference type="GO" id="GO:0022857">
    <property type="term" value="F:transmembrane transporter activity"/>
    <property type="evidence" value="ECO:0007669"/>
    <property type="project" value="InterPro"/>
</dbReference>
<proteinExistence type="predicted"/>
<dbReference type="PANTHER" id="PTHR11360">
    <property type="entry name" value="MONOCARBOXYLATE TRANSPORTER"/>
    <property type="match status" value="1"/>
</dbReference>
<evidence type="ECO:0000256" key="1">
    <source>
        <dbReference type="ARBA" id="ARBA00022692"/>
    </source>
</evidence>
<dbReference type="InterPro" id="IPR011701">
    <property type="entry name" value="MFS"/>
</dbReference>
<keyword evidence="2 4" id="KW-1133">Transmembrane helix</keyword>
<feature type="transmembrane region" description="Helical" evidence="4">
    <location>
        <begin position="143"/>
        <end position="166"/>
    </location>
</feature>
<dbReference type="EMBL" id="VHSH01000005">
    <property type="protein sequence ID" value="TQV79233.1"/>
    <property type="molecule type" value="Genomic_DNA"/>
</dbReference>
<dbReference type="RefSeq" id="WP_142897457.1">
    <property type="nucleotide sequence ID" value="NZ_ML660056.1"/>
</dbReference>
<feature type="transmembrane region" description="Helical" evidence="4">
    <location>
        <begin position="172"/>
        <end position="189"/>
    </location>
</feature>
<keyword evidence="7" id="KW-1185">Reference proteome</keyword>
<dbReference type="Proteomes" id="UP000315252">
    <property type="component" value="Unassembled WGS sequence"/>
</dbReference>
<feature type="transmembrane region" description="Helical" evidence="4">
    <location>
        <begin position="387"/>
        <end position="404"/>
    </location>
</feature>
<organism evidence="6 7">
    <name type="scientific">Denitrobaculum tricleocarpae</name>
    <dbReference type="NCBI Taxonomy" id="2591009"/>
    <lineage>
        <taxon>Bacteria</taxon>
        <taxon>Pseudomonadati</taxon>
        <taxon>Pseudomonadota</taxon>
        <taxon>Alphaproteobacteria</taxon>
        <taxon>Rhodospirillales</taxon>
        <taxon>Rhodospirillaceae</taxon>
        <taxon>Denitrobaculum</taxon>
    </lineage>
</organism>
<keyword evidence="1 4" id="KW-0812">Transmembrane</keyword>
<evidence type="ECO:0000313" key="6">
    <source>
        <dbReference type="EMBL" id="TQV79233.1"/>
    </source>
</evidence>
<dbReference type="InterPro" id="IPR050327">
    <property type="entry name" value="Proton-linked_MCT"/>
</dbReference>
<gene>
    <name evidence="6" type="ORF">FKG95_16380</name>
</gene>
<dbReference type="OrthoDB" id="1404228at2"/>
<evidence type="ECO:0000259" key="5">
    <source>
        <dbReference type="PROSITE" id="PS50850"/>
    </source>
</evidence>
<evidence type="ECO:0000256" key="4">
    <source>
        <dbReference type="SAM" id="Phobius"/>
    </source>
</evidence>
<accession>A0A545TPT5</accession>
<dbReference type="InterPro" id="IPR036259">
    <property type="entry name" value="MFS_trans_sf"/>
</dbReference>
<reference evidence="6 7" key="1">
    <citation type="submission" date="2019-06" db="EMBL/GenBank/DDBJ databases">
        <title>Whole genome sequence for Rhodospirillaceae sp. R148.</title>
        <authorList>
            <person name="Wang G."/>
        </authorList>
    </citation>
    <scope>NUCLEOTIDE SEQUENCE [LARGE SCALE GENOMIC DNA]</scope>
    <source>
        <strain evidence="6 7">R148</strain>
    </source>
</reference>
<dbReference type="AlphaFoldDB" id="A0A545TPT5"/>
<feature type="transmembrane region" description="Helical" evidence="4">
    <location>
        <begin position="319"/>
        <end position="344"/>
    </location>
</feature>
<feature type="transmembrane region" description="Helical" evidence="4">
    <location>
        <begin position="51"/>
        <end position="68"/>
    </location>
</feature>
<feature type="transmembrane region" description="Helical" evidence="4">
    <location>
        <begin position="230"/>
        <end position="249"/>
    </location>
</feature>
<dbReference type="InterPro" id="IPR020846">
    <property type="entry name" value="MFS_dom"/>
</dbReference>
<feature type="domain" description="Major facilitator superfamily (MFS) profile" evidence="5">
    <location>
        <begin position="13"/>
        <end position="409"/>
    </location>
</feature>
<dbReference type="SUPFAM" id="SSF103473">
    <property type="entry name" value="MFS general substrate transporter"/>
    <property type="match status" value="1"/>
</dbReference>
<dbReference type="Pfam" id="PF07690">
    <property type="entry name" value="MFS_1"/>
    <property type="match status" value="1"/>
</dbReference>
<keyword evidence="3 4" id="KW-0472">Membrane</keyword>
<name>A0A545TPT5_9PROT</name>
<dbReference type="PANTHER" id="PTHR11360:SF308">
    <property type="entry name" value="BLL3089 PROTEIN"/>
    <property type="match status" value="1"/>
</dbReference>
<protein>
    <submittedName>
        <fullName evidence="6">MFS transporter</fullName>
    </submittedName>
</protein>
<evidence type="ECO:0000313" key="7">
    <source>
        <dbReference type="Proteomes" id="UP000315252"/>
    </source>
</evidence>
<dbReference type="PROSITE" id="PS50850">
    <property type="entry name" value="MFS"/>
    <property type="match status" value="1"/>
</dbReference>